<organism evidence="1 2">
    <name type="scientific">Panagrolaimus sp. PS1159</name>
    <dbReference type="NCBI Taxonomy" id="55785"/>
    <lineage>
        <taxon>Eukaryota</taxon>
        <taxon>Metazoa</taxon>
        <taxon>Ecdysozoa</taxon>
        <taxon>Nematoda</taxon>
        <taxon>Chromadorea</taxon>
        <taxon>Rhabditida</taxon>
        <taxon>Tylenchina</taxon>
        <taxon>Panagrolaimomorpha</taxon>
        <taxon>Panagrolaimoidea</taxon>
        <taxon>Panagrolaimidae</taxon>
        <taxon>Panagrolaimus</taxon>
    </lineage>
</organism>
<name>A0AC35GQI6_9BILA</name>
<dbReference type="WBParaSite" id="PS1159_v2.g7763.t1">
    <property type="protein sequence ID" value="PS1159_v2.g7763.t1"/>
    <property type="gene ID" value="PS1159_v2.g7763"/>
</dbReference>
<accession>A0AC35GQI6</accession>
<reference evidence="2" key="1">
    <citation type="submission" date="2022-11" db="UniProtKB">
        <authorList>
            <consortium name="WormBaseParasite"/>
        </authorList>
    </citation>
    <scope>IDENTIFICATION</scope>
</reference>
<proteinExistence type="predicted"/>
<sequence>MRSEPSGSVSTPKFAPPKMKNATSSIPLSPPEKDNLSWKAGSSKSYANKSSENLSANCNNFKLNHLIHMNSQTLNPTVPNEQTEKRIPFIPEITVNQVEISSISSTKSNFNDTSSTFKITIKETQILENENNSKENCHKELESILPLENLPQKLISPTSNAESVKSPERQTEDICMDNEYIENKNEEFKEQNVEKIEIDNEITKEDEMVTEDSEDVQEFELLIETSFEPLTENPTTEFVVEEEYSQSEDNDVDEILDPDECPVKCICGFNHLEQQTIFCEKCSLEWKSLLQNSGDCISSKVGKLIYERRMRWAVVKKGQAGRLLAGFGIKAGAPVIGVNGIAAYMTDAKNYCTCYRNLSLSFLPEPIIIEMKGRNGGLAHEILPSCRPNCEIKFSIYKNNLYCYLVAMCEIDDDDELTIDFPDNDNLHVSCAESSSECTDKCPSQKVSRLSKIKKDISRDETPTKKHKRF</sequence>
<evidence type="ECO:0000313" key="1">
    <source>
        <dbReference type="Proteomes" id="UP000887580"/>
    </source>
</evidence>
<evidence type="ECO:0000313" key="2">
    <source>
        <dbReference type="WBParaSite" id="PS1159_v2.g7763.t1"/>
    </source>
</evidence>
<dbReference type="Proteomes" id="UP000887580">
    <property type="component" value="Unplaced"/>
</dbReference>
<protein>
    <submittedName>
        <fullName evidence="2">SET domain-containing protein</fullName>
    </submittedName>
</protein>